<feature type="transmembrane region" description="Helical" evidence="1">
    <location>
        <begin position="43"/>
        <end position="64"/>
    </location>
</feature>
<keyword evidence="1" id="KW-0812">Transmembrane</keyword>
<name>A0A0J9EF73_9RHOB</name>
<protein>
    <submittedName>
        <fullName evidence="2">Uncharacterized protein</fullName>
    </submittedName>
</protein>
<dbReference type="OrthoDB" id="7744149at2"/>
<dbReference type="EMBL" id="LFTY01000001">
    <property type="protein sequence ID" value="KMW60329.1"/>
    <property type="molecule type" value="Genomic_DNA"/>
</dbReference>
<evidence type="ECO:0000256" key="1">
    <source>
        <dbReference type="SAM" id="Phobius"/>
    </source>
</evidence>
<dbReference type="Proteomes" id="UP000037178">
    <property type="component" value="Unassembled WGS sequence"/>
</dbReference>
<dbReference type="PATRIC" id="fig|1675527.3.peg.537"/>
<proteinExistence type="predicted"/>
<evidence type="ECO:0000313" key="3">
    <source>
        <dbReference type="Proteomes" id="UP000037178"/>
    </source>
</evidence>
<feature type="transmembrane region" description="Helical" evidence="1">
    <location>
        <begin position="12"/>
        <end position="31"/>
    </location>
</feature>
<keyword evidence="1" id="KW-0472">Membrane</keyword>
<evidence type="ECO:0000313" key="2">
    <source>
        <dbReference type="EMBL" id="KMW60329.1"/>
    </source>
</evidence>
<keyword evidence="1" id="KW-1133">Transmembrane helix</keyword>
<reference evidence="2 3" key="1">
    <citation type="submission" date="2015-06" db="EMBL/GenBank/DDBJ databases">
        <title>Draft genome sequence of an Alphaproteobacteria species associated to the Mediterranean sponge Oscarella lobularis.</title>
        <authorList>
            <person name="Jourda C."/>
            <person name="Santini S."/>
            <person name="Claverie J.-M."/>
        </authorList>
    </citation>
    <scope>NUCLEOTIDE SEQUENCE [LARGE SCALE GENOMIC DNA]</scope>
    <source>
        <strain evidence="2">IGS</strain>
    </source>
</reference>
<gene>
    <name evidence="2" type="ORF">AIOL_000482</name>
</gene>
<organism evidence="2 3">
    <name type="scientific">Candidatus Rhodobacter oscarellae</name>
    <dbReference type="NCBI Taxonomy" id="1675527"/>
    <lineage>
        <taxon>Bacteria</taxon>
        <taxon>Pseudomonadati</taxon>
        <taxon>Pseudomonadota</taxon>
        <taxon>Alphaproteobacteria</taxon>
        <taxon>Rhodobacterales</taxon>
        <taxon>Rhodobacter group</taxon>
        <taxon>Rhodobacter</taxon>
    </lineage>
</organism>
<comment type="caution">
    <text evidence="2">The sequence shown here is derived from an EMBL/GenBank/DDBJ whole genome shotgun (WGS) entry which is preliminary data.</text>
</comment>
<dbReference type="AlphaFoldDB" id="A0A0J9EF73"/>
<dbReference type="RefSeq" id="WP_049641428.1">
    <property type="nucleotide sequence ID" value="NZ_LFTY01000001.1"/>
</dbReference>
<feature type="transmembrane region" description="Helical" evidence="1">
    <location>
        <begin position="84"/>
        <end position="107"/>
    </location>
</feature>
<dbReference type="STRING" id="1675527.AIOL_000482"/>
<sequence>MIQPEPIGWWNTGFPLLVLAGLAVILPRVLVRRDTRSHREVAVVIWASAGLILLAGAVVFALTYQARGVGLGAFLAEAPVGTAWFFLRLSGYTSVVWAPILALVWFVRAQGVERRKGQDLAKRDGKGA</sequence>
<keyword evidence="3" id="KW-1185">Reference proteome</keyword>
<accession>A0A0J9EF73</accession>